<organism evidence="1 2">
    <name type="scientific">Candidatus Wallbacteria bacterium HGW-Wallbacteria-1</name>
    <dbReference type="NCBI Taxonomy" id="2013854"/>
    <lineage>
        <taxon>Bacteria</taxon>
        <taxon>Candidatus Walliibacteriota</taxon>
    </lineage>
</organism>
<protein>
    <recommendedName>
        <fullName evidence="3">N-acetyltransferase domain-containing protein</fullName>
    </recommendedName>
</protein>
<comment type="caution">
    <text evidence="1">The sequence shown here is derived from an EMBL/GenBank/DDBJ whole genome shotgun (WGS) entry which is preliminary data.</text>
</comment>
<gene>
    <name evidence="1" type="ORF">CVV64_04750</name>
</gene>
<evidence type="ECO:0008006" key="3">
    <source>
        <dbReference type="Google" id="ProtNLM"/>
    </source>
</evidence>
<dbReference type="Gene3D" id="3.40.630.30">
    <property type="match status" value="1"/>
</dbReference>
<dbReference type="AlphaFoldDB" id="A0A2N1PS36"/>
<evidence type="ECO:0000313" key="2">
    <source>
        <dbReference type="Proteomes" id="UP000233256"/>
    </source>
</evidence>
<evidence type="ECO:0000313" key="1">
    <source>
        <dbReference type="EMBL" id="PKK91082.1"/>
    </source>
</evidence>
<accession>A0A2N1PS36</accession>
<proteinExistence type="predicted"/>
<sequence>MDGPFIIKPLTQHEAALFMPMTYPSYRHLLMRLSDEKMSERGRNSVFAIGAFLGLLPVGLTLALADASLDIDILSIYAARQFRGNGMAAAMLKELVLEARGRIGKMRGHQLVRSGSAGEDPGSFRIRAIYEKEHHFSQAVERILDSQGFEPSTPRCTVFRCDSEMGQMPWLDMYFDVSEPFRIIPWIEVDPGEIELVRTGNGEAGEFPQELSPFSETDRIEPSNSMALLRSGKIVGWSITHRPMPDTIRYSSIFVAADIRGLGLAIPLLMESIRRHVRTEMAVQAPKATFVVYHTNPEMKRMVSRRMARYSKEITESVERILSIAINCILSLLL</sequence>
<dbReference type="InterPro" id="IPR016181">
    <property type="entry name" value="Acyl_CoA_acyltransferase"/>
</dbReference>
<dbReference type="EMBL" id="PGXC01000003">
    <property type="protein sequence ID" value="PKK91082.1"/>
    <property type="molecule type" value="Genomic_DNA"/>
</dbReference>
<dbReference type="SUPFAM" id="SSF55729">
    <property type="entry name" value="Acyl-CoA N-acyltransferases (Nat)"/>
    <property type="match status" value="1"/>
</dbReference>
<reference evidence="1 2" key="1">
    <citation type="journal article" date="2017" name="ISME J.">
        <title>Potential for microbial H2 and metal transformations associated with novel bacteria and archaea in deep terrestrial subsurface sediments.</title>
        <authorList>
            <person name="Hernsdorf A.W."/>
            <person name="Amano Y."/>
            <person name="Miyakawa K."/>
            <person name="Ise K."/>
            <person name="Suzuki Y."/>
            <person name="Anantharaman K."/>
            <person name="Probst A."/>
            <person name="Burstein D."/>
            <person name="Thomas B.C."/>
            <person name="Banfield J.F."/>
        </authorList>
    </citation>
    <scope>NUCLEOTIDE SEQUENCE [LARGE SCALE GENOMIC DNA]</scope>
    <source>
        <strain evidence="1">HGW-Wallbacteria-1</strain>
    </source>
</reference>
<dbReference type="Proteomes" id="UP000233256">
    <property type="component" value="Unassembled WGS sequence"/>
</dbReference>
<name>A0A2N1PS36_9BACT</name>